<reference evidence="2" key="1">
    <citation type="submission" date="2021-02" db="EMBL/GenBank/DDBJ databases">
        <authorList>
            <person name="Nowell W R."/>
        </authorList>
    </citation>
    <scope>NUCLEOTIDE SEQUENCE</scope>
</reference>
<evidence type="ECO:0000256" key="1">
    <source>
        <dbReference type="SAM" id="SignalP"/>
    </source>
</evidence>
<dbReference type="AlphaFoldDB" id="A0A8S2E7P9"/>
<dbReference type="Proteomes" id="UP000677228">
    <property type="component" value="Unassembled WGS sequence"/>
</dbReference>
<accession>A0A8S2E7P9</accession>
<sequence length="486" mass="53155">MSPTVELLCAATIPIAFAAYTIVTNEQKSKTAEQRRQFDLRQAEELKQQKLYNKFINDTYTLHRDGELDEQAKPWAFANTRYRSAHLQWDSLRKTDVLHFLKARELIGRNKCHTGCEVKLLEDIIYLSELSFDNIHLRSDTGSLVQLNLKCVRFQQVSLTNATFSYVNLNGVSFDQSRLNGGKFQDSSLVCGTFHSTELRGTDFDNSDLQGAVFINVDLTKAKLTEKQTNEATFYNTTMPNGTLISQSTTTKDPLTTMYVTATPPSLPPTSNSCFCDCRGRTRGVRGSKNSASTLVTAESSSLTEAFTITDETSLAAPDHYTTSASTPLTADCPNGYTLIDFESFTHGVQIPAGYYNLQWTNAVILSVDPADKSGYPAALTSGRHVAYNGGGNPMIISAGSSAIFSIKSFVAAAARRNNLSVTMEGYLSGKIVHSKKVILQTTLAAVITLDWNGIDKIRFTTSGGTVAFTADGKIIAMDNLCSAVT</sequence>
<feature type="chain" id="PRO_5036273444" evidence="1">
    <location>
        <begin position="19"/>
        <end position="486"/>
    </location>
</feature>
<dbReference type="EMBL" id="CAJNOK010009482">
    <property type="protein sequence ID" value="CAF1091161.1"/>
    <property type="molecule type" value="Genomic_DNA"/>
</dbReference>
<gene>
    <name evidence="2" type="ORF">OVA965_LOCUS18823</name>
    <name evidence="3" type="ORF">TMI583_LOCUS18836</name>
</gene>
<name>A0A8S2E7P9_9BILA</name>
<dbReference type="InterPro" id="IPR001646">
    <property type="entry name" value="5peptide_repeat"/>
</dbReference>
<evidence type="ECO:0000313" key="2">
    <source>
        <dbReference type="EMBL" id="CAF1091161.1"/>
    </source>
</evidence>
<dbReference type="SUPFAM" id="SSF141571">
    <property type="entry name" value="Pentapeptide repeat-like"/>
    <property type="match status" value="1"/>
</dbReference>
<keyword evidence="1" id="KW-0732">Signal</keyword>
<dbReference type="Proteomes" id="UP000682733">
    <property type="component" value="Unassembled WGS sequence"/>
</dbReference>
<feature type="signal peptide" evidence="1">
    <location>
        <begin position="1"/>
        <end position="18"/>
    </location>
</feature>
<evidence type="ECO:0000313" key="3">
    <source>
        <dbReference type="EMBL" id="CAF3852779.1"/>
    </source>
</evidence>
<dbReference type="PANTHER" id="PTHR14136:SF17">
    <property type="entry name" value="BTB_POZ DOMAIN-CONTAINING PROTEIN KCTD9"/>
    <property type="match status" value="1"/>
</dbReference>
<proteinExistence type="predicted"/>
<dbReference type="PANTHER" id="PTHR14136">
    <property type="entry name" value="BTB_POZ DOMAIN-CONTAINING PROTEIN KCTD9"/>
    <property type="match status" value="1"/>
</dbReference>
<evidence type="ECO:0000313" key="4">
    <source>
        <dbReference type="Proteomes" id="UP000677228"/>
    </source>
</evidence>
<comment type="caution">
    <text evidence="2">The sequence shown here is derived from an EMBL/GenBank/DDBJ whole genome shotgun (WGS) entry which is preliminary data.</text>
</comment>
<protein>
    <submittedName>
        <fullName evidence="2">Uncharacterized protein</fullName>
    </submittedName>
</protein>
<dbReference type="Pfam" id="PF13599">
    <property type="entry name" value="Pentapeptide_4"/>
    <property type="match status" value="1"/>
</dbReference>
<dbReference type="InterPro" id="IPR051082">
    <property type="entry name" value="Pentapeptide-BTB/POZ_domain"/>
</dbReference>
<dbReference type="EMBL" id="CAJOBA010009500">
    <property type="protein sequence ID" value="CAF3852779.1"/>
    <property type="molecule type" value="Genomic_DNA"/>
</dbReference>
<dbReference type="Gene3D" id="2.160.20.80">
    <property type="entry name" value="E3 ubiquitin-protein ligase SopA"/>
    <property type="match status" value="1"/>
</dbReference>
<organism evidence="2 4">
    <name type="scientific">Didymodactylos carnosus</name>
    <dbReference type="NCBI Taxonomy" id="1234261"/>
    <lineage>
        <taxon>Eukaryota</taxon>
        <taxon>Metazoa</taxon>
        <taxon>Spiralia</taxon>
        <taxon>Gnathifera</taxon>
        <taxon>Rotifera</taxon>
        <taxon>Eurotatoria</taxon>
        <taxon>Bdelloidea</taxon>
        <taxon>Philodinida</taxon>
        <taxon>Philodinidae</taxon>
        <taxon>Didymodactylos</taxon>
    </lineage>
</organism>